<reference evidence="2" key="1">
    <citation type="journal article" date="2019" name="Beilstein J. Org. Chem.">
        <title>Nanangenines: drimane sesquiterpenoids as the dominant metabolite cohort of a novel Australian fungus, Aspergillus nanangensis.</title>
        <authorList>
            <person name="Lacey H.J."/>
            <person name="Gilchrist C.L.M."/>
            <person name="Crombie A."/>
            <person name="Kalaitzis J.A."/>
            <person name="Vuong D."/>
            <person name="Rutledge P.J."/>
            <person name="Turner P."/>
            <person name="Pitt J.I."/>
            <person name="Lacey E."/>
            <person name="Chooi Y.H."/>
            <person name="Piggott A.M."/>
        </authorList>
    </citation>
    <scope>NUCLEOTIDE SEQUENCE</scope>
    <source>
        <strain evidence="2">MST-FP2251</strain>
    </source>
</reference>
<reference evidence="2" key="2">
    <citation type="submission" date="2020-02" db="EMBL/GenBank/DDBJ databases">
        <authorList>
            <person name="Gilchrist C.L.M."/>
            <person name="Chooi Y.-H."/>
        </authorList>
    </citation>
    <scope>NUCLEOTIDE SEQUENCE</scope>
    <source>
        <strain evidence="2">MST-FP2251</strain>
    </source>
</reference>
<proteinExistence type="predicted"/>
<comment type="caution">
    <text evidence="2">The sequence shown here is derived from an EMBL/GenBank/DDBJ whole genome shotgun (WGS) entry which is preliminary data.</text>
</comment>
<evidence type="ECO:0000313" key="2">
    <source>
        <dbReference type="EMBL" id="KAF9889436.1"/>
    </source>
</evidence>
<evidence type="ECO:0000259" key="1">
    <source>
        <dbReference type="Pfam" id="PF18648"/>
    </source>
</evidence>
<name>A0AAD4GU89_ASPNN</name>
<protein>
    <recommendedName>
        <fullName evidence="1">Tse2 ADP-ribosyltransferase toxin domain-containing protein</fullName>
    </recommendedName>
</protein>
<dbReference type="Pfam" id="PF18648">
    <property type="entry name" value="ADPRTs_Tse2"/>
    <property type="match status" value="1"/>
</dbReference>
<evidence type="ECO:0000313" key="3">
    <source>
        <dbReference type="Proteomes" id="UP001194746"/>
    </source>
</evidence>
<dbReference type="Proteomes" id="UP001194746">
    <property type="component" value="Unassembled WGS sequence"/>
</dbReference>
<gene>
    <name evidence="2" type="ORF">FE257_007338</name>
</gene>
<keyword evidence="3" id="KW-1185">Reference proteome</keyword>
<dbReference type="InterPro" id="IPR041018">
    <property type="entry name" value="ADPRTs_Tse2"/>
</dbReference>
<feature type="domain" description="Tse2 ADP-ribosyltransferase toxin" evidence="1">
    <location>
        <begin position="15"/>
        <end position="169"/>
    </location>
</feature>
<sequence length="178" mass="20168">MSTNRFIQSFAQIPKELFRMNIGASIRLRAHPGPVRPQRRFDLLTVSGKVQPKALDPASYEWPNGASMRPNSPGQQHIVRRIFRGSSPIYVFAVPAGSSPPEALGVFPPFIDQRYICTGTVLPDDLILVHEFGDHYSLQAREEMTVEELDAKINAFLITKGQRFSKDEWLQQYPRATE</sequence>
<accession>A0AAD4GU89</accession>
<organism evidence="2 3">
    <name type="scientific">Aspergillus nanangensis</name>
    <dbReference type="NCBI Taxonomy" id="2582783"/>
    <lineage>
        <taxon>Eukaryota</taxon>
        <taxon>Fungi</taxon>
        <taxon>Dikarya</taxon>
        <taxon>Ascomycota</taxon>
        <taxon>Pezizomycotina</taxon>
        <taxon>Eurotiomycetes</taxon>
        <taxon>Eurotiomycetidae</taxon>
        <taxon>Eurotiales</taxon>
        <taxon>Aspergillaceae</taxon>
        <taxon>Aspergillus</taxon>
        <taxon>Aspergillus subgen. Circumdati</taxon>
    </lineage>
</organism>
<dbReference type="EMBL" id="VCAU01000036">
    <property type="protein sequence ID" value="KAF9889436.1"/>
    <property type="molecule type" value="Genomic_DNA"/>
</dbReference>
<dbReference type="AlphaFoldDB" id="A0AAD4GU89"/>